<evidence type="ECO:0000313" key="2">
    <source>
        <dbReference type="EMBL" id="BFP45788.1"/>
    </source>
</evidence>
<dbReference type="RefSeq" id="WP_407988261.1">
    <property type="nucleotide sequence ID" value="NZ_AP035881.2"/>
</dbReference>
<evidence type="ECO:0000256" key="1">
    <source>
        <dbReference type="SAM" id="MobiDB-lite"/>
    </source>
</evidence>
<proteinExistence type="predicted"/>
<accession>A0AB33JWF0</accession>
<feature type="region of interest" description="Disordered" evidence="1">
    <location>
        <begin position="428"/>
        <end position="457"/>
    </location>
</feature>
<name>A0AB33JWF0_9ACTN</name>
<sequence length="1065" mass="110784">MTEGLLRICGSDGLVRGLGFVADRRGTVLTARQAVEGPAYLVLHLPCGQTRVLGADCVELLPGPGLAVLHTESAGGLPLDPPAIADGIGSGLISVPQLTTGVWELAPIQGGVGLVAPDGSLLLDLPQLRGPLTPGAPVLDAETGAVIGVLVAGPDGPRALPPTGPELAELRGRNAEAVPAYGRALNLGGVLTLCSVQLGSASAGPGRIADLAADRVDRVDGLTGEEPQAIVSVLVGPAGSGRSTELAALAVRRAGGSQALPTVWLRGADLRPEDPTPAAAVERQLGRAATLLGVPMPDADELPRLCREAGRPLLVVLDAPEEAPFAVSGEWLAASVRWLEAAEVRLLTACRPESWSGDVPGAVVHGLGPLPPEVAVRVARRYGAPEPGEHPLSLRLAGELGETAERGRLYAAHLELCCARAARRLSAQSGPRRSGAHRRGGQAVPSAPGPAPEDQELPGRLARALGERVREAARLMLGTGHGTLDPASFAALFPAEGGWAEAVLAERLFVPAGPGYRLAHEDLADWLQGGRLDLDAALGLLVEGAGTAAADQAALPADGVPRHRAGVVAWALREVGERHGAVGLDPWLWRLWRGLEAASGPAQAWWARRLLLDGLAGSPELAVHRPLLTAVAERGGGGLEAGFWAGLELPPADRMELLRLLATADQDVGATAAALLRADPRGVVPLLCRWFAESRGGAAAELARDLLWAHRRLAVDDLTESLAIAAHPKADALLAELAVAEPSALCRAVDRWTHDPRPEWHVAAAVNALRAAPYATGTGADLLRHAARTLLAREDEPGLHGAALALLVRDPATRRQQLPAALAAYRRDDPFVTAEALAPALVSDPEPVLAAFRQRLAAPGGAVAEALRVLARQDAPELLGPGLELAAELLHQRPERSGQVAEYLAVLMDGRPEPELDLLPVEAAAGPPALRRVLAVLLTDPAYPARLLETLLAVERDPAVLVPVVERLAGRCQDEQEPRVRQLIRLVAECGGPEVDAALVRGAGRSAGFARLLAEWPTGEPAPGGGPLLARMRLLVAGGRDPQYAAAEAERGAGVRPVRPVGRVG</sequence>
<dbReference type="InterPro" id="IPR009003">
    <property type="entry name" value="Peptidase_S1_PA"/>
</dbReference>
<dbReference type="SUPFAM" id="SSF50494">
    <property type="entry name" value="Trypsin-like serine proteases"/>
    <property type="match status" value="1"/>
</dbReference>
<protein>
    <recommendedName>
        <fullName evidence="3">Serine protease</fullName>
    </recommendedName>
</protein>
<evidence type="ECO:0008006" key="3">
    <source>
        <dbReference type="Google" id="ProtNLM"/>
    </source>
</evidence>
<dbReference type="EMBL" id="AP035881">
    <property type="protein sequence ID" value="BFP45788.1"/>
    <property type="molecule type" value="Genomic_DNA"/>
</dbReference>
<dbReference type="AlphaFoldDB" id="A0AB33JWF0"/>
<gene>
    <name evidence="2" type="ORF">KCMC57_21560</name>
</gene>
<organism evidence="2">
    <name type="scientific">Kitasatospora sp. CMC57</name>
    <dbReference type="NCBI Taxonomy" id="3231513"/>
    <lineage>
        <taxon>Bacteria</taxon>
        <taxon>Bacillati</taxon>
        <taxon>Actinomycetota</taxon>
        <taxon>Actinomycetes</taxon>
        <taxon>Kitasatosporales</taxon>
        <taxon>Streptomycetaceae</taxon>
        <taxon>Kitasatospora</taxon>
    </lineage>
</organism>
<reference evidence="2" key="1">
    <citation type="submission" date="2024-07" db="EMBL/GenBank/DDBJ databases">
        <title>Complete genome sequences of cellulolytic bacteria, Kitasatospora sp. CMC57 and Streptomyces sp. CMC78, isolated from Japanese agricultural soil.</title>
        <authorList>
            <person name="Hashimoto T."/>
            <person name="Ito M."/>
            <person name="Iwamoto M."/>
            <person name="Fukahori D."/>
            <person name="Shoda T."/>
            <person name="Sakoda M."/>
            <person name="Morohoshi T."/>
            <person name="Mitsuboshi M."/>
            <person name="Nishizawa T."/>
        </authorList>
    </citation>
    <scope>NUCLEOTIDE SEQUENCE</scope>
    <source>
        <strain evidence="2">CMC57</strain>
    </source>
</reference>